<sequence>MMMMYGLNGPLGWLAMILGVVVHIAFAVMVVLAAIWLFRSLFRGAEQYSGDRKAEAILKQRYANGENSLEDYQMMKKELA</sequence>
<accession>A0ABU3NS41</accession>
<keyword evidence="1" id="KW-0472">Membrane</keyword>
<organism evidence="2 3">
    <name type="scientific">Anaeroselena agilis</name>
    <dbReference type="NCBI Taxonomy" id="3063788"/>
    <lineage>
        <taxon>Bacteria</taxon>
        <taxon>Bacillati</taxon>
        <taxon>Bacillota</taxon>
        <taxon>Negativicutes</taxon>
        <taxon>Acetonemataceae</taxon>
        <taxon>Anaeroselena</taxon>
    </lineage>
</organism>
<protein>
    <submittedName>
        <fullName evidence="2">SHOCT domain-containing protein</fullName>
    </submittedName>
</protein>
<keyword evidence="3" id="KW-1185">Reference proteome</keyword>
<feature type="transmembrane region" description="Helical" evidence="1">
    <location>
        <begin position="12"/>
        <end position="38"/>
    </location>
</feature>
<evidence type="ECO:0000256" key="1">
    <source>
        <dbReference type="SAM" id="Phobius"/>
    </source>
</evidence>
<dbReference type="EMBL" id="JAUOZS010000001">
    <property type="protein sequence ID" value="MDT8899641.1"/>
    <property type="molecule type" value="Genomic_DNA"/>
</dbReference>
<evidence type="ECO:0000313" key="2">
    <source>
        <dbReference type="EMBL" id="MDT8899641.1"/>
    </source>
</evidence>
<dbReference type="RefSeq" id="WP_413778212.1">
    <property type="nucleotide sequence ID" value="NZ_JAUOZS010000001.1"/>
</dbReference>
<reference evidence="2 3" key="1">
    <citation type="submission" date="2023-07" db="EMBL/GenBank/DDBJ databases">
        <title>The novel representative of Negativicutes class, Anaeroselena agilis gen. nov. sp. nov.</title>
        <authorList>
            <person name="Prokofeva M.I."/>
            <person name="Elcheninov A.G."/>
            <person name="Klyukina A."/>
            <person name="Kublanov I.V."/>
            <person name="Frolov E.N."/>
            <person name="Podosokorskaya O.A."/>
        </authorList>
    </citation>
    <scope>NUCLEOTIDE SEQUENCE [LARGE SCALE GENOMIC DNA]</scope>
    <source>
        <strain evidence="2 3">4137-cl</strain>
    </source>
</reference>
<keyword evidence="1" id="KW-0812">Transmembrane</keyword>
<keyword evidence="1" id="KW-1133">Transmembrane helix</keyword>
<proteinExistence type="predicted"/>
<gene>
    <name evidence="2" type="ORF">Q4T40_00075</name>
</gene>
<dbReference type="Proteomes" id="UP001254848">
    <property type="component" value="Unassembled WGS sequence"/>
</dbReference>
<name>A0ABU3NS41_9FIRM</name>
<evidence type="ECO:0000313" key="3">
    <source>
        <dbReference type="Proteomes" id="UP001254848"/>
    </source>
</evidence>
<comment type="caution">
    <text evidence="2">The sequence shown here is derived from an EMBL/GenBank/DDBJ whole genome shotgun (WGS) entry which is preliminary data.</text>
</comment>